<feature type="region of interest" description="Disordered" evidence="1">
    <location>
        <begin position="1"/>
        <end position="356"/>
    </location>
</feature>
<feature type="compositionally biased region" description="Basic and acidic residues" evidence="1">
    <location>
        <begin position="120"/>
        <end position="133"/>
    </location>
</feature>
<sequence length="601" mass="67717">MVRTRKKSAMSESEDEVATAPARRSSRRSSRSTTKVLYEEDDIDPEALQAVLEASEAGDGAEAPVETKPKRGRKPKSAGTTPVKAAPKKRGRKSNAQKKAEAEAEEAALLANIQEEPEPEEAKAVEAVAKEPESASEAVPSDQNGKSGQVISSAAEPDTLADDQNEPKETEPTPDVSKDPEPESLPEPEPEPEPTQEEEKEAVPEPEKVEEADPEKADEPFEMVEKEDLPEEEPIEKVDAPVGEEEKMSTEDAEEGKTDEAEKKEENGDLPDFEDEEEEEQNADALQLDANVEEDDDLNKTVDIPKVDASRKREASAEVKKQRSPSPPRKRESLNRTGSRREKIRAPSPPPGEESQVVHITNLVRPFTNKQLLEYLKEAGEFDEESFWIDRIKSNCLVKYNTLESAVNCRKLIHGKNWPSSNPKELRVVYSTEEKLKAAKENGTVSSQNTNGRQRSPVRRFGGMRSEHEFERDRKTGRDRRSPVRAPRAKTESPVQSEESEGEGGISLDELFKKTKATPSLYWLPLTEDEVIARDKAREERRKAREERRKLSDDKSRAERRRSNSRDRPSRRSRSRKRSVSRSRKSVSRRRSFSRKRSGSR</sequence>
<dbReference type="InterPro" id="IPR035979">
    <property type="entry name" value="RBD_domain_sf"/>
</dbReference>
<name>A0ABN7T8T0_OIKDI</name>
<feature type="region of interest" description="Disordered" evidence="1">
    <location>
        <begin position="533"/>
        <end position="601"/>
    </location>
</feature>
<dbReference type="InterPro" id="IPR034257">
    <property type="entry name" value="Acinus_RRM"/>
</dbReference>
<accession>A0ABN7T8T0</accession>
<feature type="region of interest" description="Disordered" evidence="1">
    <location>
        <begin position="439"/>
        <end position="506"/>
    </location>
</feature>
<feature type="compositionally biased region" description="Basic residues" evidence="1">
    <location>
        <begin position="571"/>
        <end position="601"/>
    </location>
</feature>
<evidence type="ECO:0000313" key="2">
    <source>
        <dbReference type="EMBL" id="CAG5112921.1"/>
    </source>
</evidence>
<feature type="compositionally biased region" description="Basic and acidic residues" evidence="1">
    <location>
        <begin position="298"/>
        <end position="321"/>
    </location>
</feature>
<dbReference type="Gene3D" id="3.30.70.330">
    <property type="match status" value="1"/>
</dbReference>
<dbReference type="EMBL" id="OU015567">
    <property type="protein sequence ID" value="CAG5112921.1"/>
    <property type="molecule type" value="Genomic_DNA"/>
</dbReference>
<dbReference type="Pfam" id="PF16294">
    <property type="entry name" value="RSB_motif"/>
    <property type="match status" value="1"/>
</dbReference>
<dbReference type="InterPro" id="IPR032552">
    <property type="entry name" value="RSB_motif"/>
</dbReference>
<feature type="compositionally biased region" description="Basic and acidic residues" evidence="1">
    <location>
        <begin position="165"/>
        <end position="181"/>
    </location>
</feature>
<proteinExistence type="predicted"/>
<feature type="compositionally biased region" description="Basic and acidic residues" evidence="1">
    <location>
        <begin position="465"/>
        <end position="482"/>
    </location>
</feature>
<keyword evidence="3" id="KW-1185">Reference proteome</keyword>
<evidence type="ECO:0000313" key="3">
    <source>
        <dbReference type="Proteomes" id="UP001158576"/>
    </source>
</evidence>
<feature type="compositionally biased region" description="Polar residues" evidence="1">
    <location>
        <begin position="443"/>
        <end position="454"/>
    </location>
</feature>
<feature type="compositionally biased region" description="Basic and acidic residues" evidence="1">
    <location>
        <begin position="201"/>
        <end position="227"/>
    </location>
</feature>
<dbReference type="CDD" id="cd12432">
    <property type="entry name" value="RRM_ACINU"/>
    <property type="match status" value="1"/>
</dbReference>
<dbReference type="InterPro" id="IPR012677">
    <property type="entry name" value="Nucleotide-bd_a/b_plait_sf"/>
</dbReference>
<dbReference type="SUPFAM" id="SSF54928">
    <property type="entry name" value="RNA-binding domain, RBD"/>
    <property type="match status" value="1"/>
</dbReference>
<feature type="compositionally biased region" description="Basic residues" evidence="1">
    <location>
        <begin position="86"/>
        <end position="96"/>
    </location>
</feature>
<dbReference type="PANTHER" id="PTHR46589">
    <property type="entry name" value="APOPTOTIC CHROMATIN CONDENSATION INDUCER IN THE NUCLEUS"/>
    <property type="match status" value="1"/>
</dbReference>
<feature type="compositionally biased region" description="Basic and acidic residues" evidence="1">
    <location>
        <begin position="533"/>
        <end position="570"/>
    </location>
</feature>
<dbReference type="Proteomes" id="UP001158576">
    <property type="component" value="Chromosome 2"/>
</dbReference>
<reference evidence="2 3" key="1">
    <citation type="submission" date="2021-04" db="EMBL/GenBank/DDBJ databases">
        <authorList>
            <person name="Bliznina A."/>
        </authorList>
    </citation>
    <scope>NUCLEOTIDE SEQUENCE [LARGE SCALE GENOMIC DNA]</scope>
</reference>
<feature type="compositionally biased region" description="Acidic residues" evidence="1">
    <location>
        <begin position="182"/>
        <end position="200"/>
    </location>
</feature>
<gene>
    <name evidence="2" type="ORF">OKIOD_LOCUS15850</name>
</gene>
<feature type="compositionally biased region" description="Polar residues" evidence="1">
    <location>
        <begin position="142"/>
        <end position="152"/>
    </location>
</feature>
<feature type="compositionally biased region" description="Basic and acidic residues" evidence="1">
    <location>
        <begin position="235"/>
        <end position="267"/>
    </location>
</feature>
<organism evidence="2 3">
    <name type="scientific">Oikopleura dioica</name>
    <name type="common">Tunicate</name>
    <dbReference type="NCBI Taxonomy" id="34765"/>
    <lineage>
        <taxon>Eukaryota</taxon>
        <taxon>Metazoa</taxon>
        <taxon>Chordata</taxon>
        <taxon>Tunicata</taxon>
        <taxon>Appendicularia</taxon>
        <taxon>Copelata</taxon>
        <taxon>Oikopleuridae</taxon>
        <taxon>Oikopleura</taxon>
    </lineage>
</organism>
<protein>
    <submittedName>
        <fullName evidence="2">Oidioi.mRNA.OKI2018_I69.chr2.g7085.t1.cds</fullName>
    </submittedName>
</protein>
<feature type="compositionally biased region" description="Acidic residues" evidence="1">
    <location>
        <begin position="268"/>
        <end position="282"/>
    </location>
</feature>
<dbReference type="PANTHER" id="PTHR46589:SF1">
    <property type="entry name" value="APOPTOTIC CHROMATIN CONDENSATION INDUCER IN THE NUCLEUS"/>
    <property type="match status" value="1"/>
</dbReference>
<evidence type="ECO:0000256" key="1">
    <source>
        <dbReference type="SAM" id="MobiDB-lite"/>
    </source>
</evidence>
<feature type="compositionally biased region" description="Basic and acidic residues" evidence="1">
    <location>
        <begin position="329"/>
        <end position="345"/>
    </location>
</feature>
<dbReference type="InterPro" id="IPR052793">
    <property type="entry name" value="EJC-associated_protein"/>
</dbReference>